<evidence type="ECO:0000313" key="2">
    <source>
        <dbReference type="EMBL" id="KAG9337233.1"/>
    </source>
</evidence>
<keyword evidence="3" id="KW-1185">Reference proteome</keyword>
<sequence>AVRDVTETDPDRILSGANGSARGSGSHKGIKRDGSVYVSLDRGQRERRRAARMFFWPFLGCDPQRASPVRMKWGPARPENKQPVPTSANSAVTEKRFTQGTSGKKTQPIHMNGIGLSEATAVPESVVSLGVTRFFPPLRSSPPLSVLMEADSQGDETGSPFSPNRRSLLPSFSQLFRYSSDT</sequence>
<dbReference type="AlphaFoldDB" id="A0A8T2N9Y3"/>
<evidence type="ECO:0000313" key="3">
    <source>
        <dbReference type="Proteomes" id="UP000824540"/>
    </source>
</evidence>
<gene>
    <name evidence="2" type="ORF">JZ751_029518</name>
</gene>
<feature type="non-terminal residue" evidence="2">
    <location>
        <position position="182"/>
    </location>
</feature>
<dbReference type="Proteomes" id="UP000824540">
    <property type="component" value="Unassembled WGS sequence"/>
</dbReference>
<feature type="region of interest" description="Disordered" evidence="1">
    <location>
        <begin position="1"/>
        <end position="32"/>
    </location>
</feature>
<feature type="compositionally biased region" description="Low complexity" evidence="1">
    <location>
        <begin position="15"/>
        <end position="24"/>
    </location>
</feature>
<reference evidence="2" key="1">
    <citation type="thesis" date="2021" institute="BYU ScholarsArchive" country="Provo, UT, USA">
        <title>Applications of and Algorithms for Genome Assembly and Genomic Analyses with an Emphasis on Marine Teleosts.</title>
        <authorList>
            <person name="Pickett B.D."/>
        </authorList>
    </citation>
    <scope>NUCLEOTIDE SEQUENCE</scope>
    <source>
        <strain evidence="2">HI-2016</strain>
    </source>
</reference>
<comment type="caution">
    <text evidence="2">The sequence shown here is derived from an EMBL/GenBank/DDBJ whole genome shotgun (WGS) entry which is preliminary data.</text>
</comment>
<dbReference type="EMBL" id="JAFBMS010000091">
    <property type="protein sequence ID" value="KAG9337233.1"/>
    <property type="molecule type" value="Genomic_DNA"/>
</dbReference>
<organism evidence="2 3">
    <name type="scientific">Albula glossodonta</name>
    <name type="common">roundjaw bonefish</name>
    <dbReference type="NCBI Taxonomy" id="121402"/>
    <lineage>
        <taxon>Eukaryota</taxon>
        <taxon>Metazoa</taxon>
        <taxon>Chordata</taxon>
        <taxon>Craniata</taxon>
        <taxon>Vertebrata</taxon>
        <taxon>Euteleostomi</taxon>
        <taxon>Actinopterygii</taxon>
        <taxon>Neopterygii</taxon>
        <taxon>Teleostei</taxon>
        <taxon>Albuliformes</taxon>
        <taxon>Albulidae</taxon>
        <taxon>Albula</taxon>
    </lineage>
</organism>
<proteinExistence type="predicted"/>
<evidence type="ECO:0000256" key="1">
    <source>
        <dbReference type="SAM" id="MobiDB-lite"/>
    </source>
</evidence>
<name>A0A8T2N9Y3_9TELE</name>
<protein>
    <submittedName>
        <fullName evidence="2">Uncharacterized protein</fullName>
    </submittedName>
</protein>
<feature type="compositionally biased region" description="Basic and acidic residues" evidence="1">
    <location>
        <begin position="1"/>
        <end position="12"/>
    </location>
</feature>
<accession>A0A8T2N9Y3</accession>